<sequence length="56" mass="6356">MHHHRDHLATETPHINDHTDQSTSATTHTSGTTPQVKMHQKTIGPLTARHHLYLDN</sequence>
<accession>A0A915HHX6</accession>
<evidence type="ECO:0000313" key="3">
    <source>
        <dbReference type="WBParaSite" id="nRc.2.0.1.t00916-RA"/>
    </source>
</evidence>
<feature type="region of interest" description="Disordered" evidence="1">
    <location>
        <begin position="1"/>
        <end position="56"/>
    </location>
</feature>
<protein>
    <submittedName>
        <fullName evidence="3">Uncharacterized protein</fullName>
    </submittedName>
</protein>
<evidence type="ECO:0000313" key="2">
    <source>
        <dbReference type="Proteomes" id="UP000887565"/>
    </source>
</evidence>
<organism evidence="2 3">
    <name type="scientific">Romanomermis culicivorax</name>
    <name type="common">Nematode worm</name>
    <dbReference type="NCBI Taxonomy" id="13658"/>
    <lineage>
        <taxon>Eukaryota</taxon>
        <taxon>Metazoa</taxon>
        <taxon>Ecdysozoa</taxon>
        <taxon>Nematoda</taxon>
        <taxon>Enoplea</taxon>
        <taxon>Dorylaimia</taxon>
        <taxon>Mermithida</taxon>
        <taxon>Mermithoidea</taxon>
        <taxon>Mermithidae</taxon>
        <taxon>Romanomermis</taxon>
    </lineage>
</organism>
<dbReference type="WBParaSite" id="nRc.2.0.1.t00916-RA">
    <property type="protein sequence ID" value="nRc.2.0.1.t00916-RA"/>
    <property type="gene ID" value="nRc.2.0.1.g00916"/>
</dbReference>
<keyword evidence="2" id="KW-1185">Reference proteome</keyword>
<reference evidence="3" key="1">
    <citation type="submission" date="2022-11" db="UniProtKB">
        <authorList>
            <consortium name="WormBaseParasite"/>
        </authorList>
    </citation>
    <scope>IDENTIFICATION</scope>
</reference>
<dbReference type="AlphaFoldDB" id="A0A915HHX6"/>
<proteinExistence type="predicted"/>
<evidence type="ECO:0000256" key="1">
    <source>
        <dbReference type="SAM" id="MobiDB-lite"/>
    </source>
</evidence>
<dbReference type="Proteomes" id="UP000887565">
    <property type="component" value="Unplaced"/>
</dbReference>
<name>A0A915HHX6_ROMCU</name>
<feature type="compositionally biased region" description="Low complexity" evidence="1">
    <location>
        <begin position="22"/>
        <end position="33"/>
    </location>
</feature>